<comment type="caution">
    <text evidence="5">The sequence shown here is derived from an EMBL/GenBank/DDBJ whole genome shotgun (WGS) entry which is preliminary data.</text>
</comment>
<feature type="domain" description="Trichohyalin-plectin-homology" evidence="4">
    <location>
        <begin position="34"/>
        <end position="373"/>
    </location>
</feature>
<dbReference type="InterPro" id="IPR039986">
    <property type="entry name" value="CFAP210"/>
</dbReference>
<name>A0A8T2PUB0_9TELE</name>
<protein>
    <recommendedName>
        <fullName evidence="4">Trichohyalin-plectin-homology domain-containing protein</fullName>
    </recommendedName>
</protein>
<feature type="coiled-coil region" evidence="2">
    <location>
        <begin position="168"/>
        <end position="206"/>
    </location>
</feature>
<dbReference type="GO" id="GO:0005879">
    <property type="term" value="C:axonemal microtubule"/>
    <property type="evidence" value="ECO:0007669"/>
    <property type="project" value="TreeGrafter"/>
</dbReference>
<dbReference type="PANTHER" id="PTHR28663">
    <property type="entry name" value="COILED-COIL DOMAIN-CONTAINING PROTEIN 173"/>
    <property type="match status" value="1"/>
</dbReference>
<evidence type="ECO:0000256" key="1">
    <source>
        <dbReference type="ARBA" id="ARBA00023054"/>
    </source>
</evidence>
<dbReference type="PANTHER" id="PTHR28663:SF1">
    <property type="entry name" value="CILIA- AND FLAGELLA- ASSOCIATED PROTEIN 210"/>
    <property type="match status" value="1"/>
</dbReference>
<evidence type="ECO:0000259" key="4">
    <source>
        <dbReference type="Pfam" id="PF13868"/>
    </source>
</evidence>
<sequence>MSSPYLQRGRRKEPAARSRNDAMAYLSRQQFFDTDRVKAFHQQLILTDTLREREEHVRENQRLAAAASEENKKFMEQLRRIQMADMEQEKQKANRHMMESRSVADFVKQQILQEEHARKQAKLDLKKAAKERLEIEKQYEKDMEMERQKDNEKKTNRRNVYTEQILTRKAMEAKEAKEEEMGEKLRRQIMEEKEKWNKMVSDMRAERQACLQWRKDIVAQMVASKVQDAQNKEQEDSNALARVVAQQEATHLQNQNEKKDNWKAMVDAMTAQREYKRKQQEQTEREEKQRGWQALQAMQELNRSVTENDQQVAQEKKEELKRMDDFRHQQISEKCARAEAERDQLLEFANATEEQNFNEDVQFNAYTTAIINAAAAAGKNINALRLAARKGIESVTGPIFGGVATDWKNQHSCSFQVSDYVRGATQEISRFYRAYDSYECTKSRLGFVW</sequence>
<reference evidence="5" key="1">
    <citation type="thesis" date="2021" institute="BYU ScholarsArchive" country="Provo, UT, USA">
        <title>Applications of and Algorithms for Genome Assembly and Genomic Analyses with an Emphasis on Marine Teleosts.</title>
        <authorList>
            <person name="Pickett B.D."/>
        </authorList>
    </citation>
    <scope>NUCLEOTIDE SEQUENCE</scope>
    <source>
        <strain evidence="5">HI-2016</strain>
    </source>
</reference>
<keyword evidence="1 2" id="KW-0175">Coiled coil</keyword>
<gene>
    <name evidence="5" type="ORF">JZ751_001648</name>
</gene>
<feature type="coiled-coil region" evidence="2">
    <location>
        <begin position="64"/>
        <end position="138"/>
    </location>
</feature>
<accession>A0A8T2PUB0</accession>
<dbReference type="OrthoDB" id="8963255at2759"/>
<organism evidence="5 6">
    <name type="scientific">Albula glossodonta</name>
    <name type="common">roundjaw bonefish</name>
    <dbReference type="NCBI Taxonomy" id="121402"/>
    <lineage>
        <taxon>Eukaryota</taxon>
        <taxon>Metazoa</taxon>
        <taxon>Chordata</taxon>
        <taxon>Craniata</taxon>
        <taxon>Vertebrata</taxon>
        <taxon>Euteleostomi</taxon>
        <taxon>Actinopterygii</taxon>
        <taxon>Neopterygii</taxon>
        <taxon>Teleostei</taxon>
        <taxon>Albuliformes</taxon>
        <taxon>Albulidae</taxon>
        <taxon>Albula</taxon>
    </lineage>
</organism>
<evidence type="ECO:0000256" key="2">
    <source>
        <dbReference type="SAM" id="Coils"/>
    </source>
</evidence>
<proteinExistence type="predicted"/>
<keyword evidence="6" id="KW-1185">Reference proteome</keyword>
<feature type="coiled-coil region" evidence="2">
    <location>
        <begin position="298"/>
        <end position="355"/>
    </location>
</feature>
<feature type="region of interest" description="Disordered" evidence="3">
    <location>
        <begin position="1"/>
        <end position="20"/>
    </location>
</feature>
<evidence type="ECO:0000313" key="5">
    <source>
        <dbReference type="EMBL" id="KAG9354935.1"/>
    </source>
</evidence>
<dbReference type="EMBL" id="JAFBMS010000002">
    <property type="protein sequence ID" value="KAG9354935.1"/>
    <property type="molecule type" value="Genomic_DNA"/>
</dbReference>
<dbReference type="Proteomes" id="UP000824540">
    <property type="component" value="Unassembled WGS sequence"/>
</dbReference>
<dbReference type="AlphaFoldDB" id="A0A8T2PUB0"/>
<dbReference type="Pfam" id="PF13868">
    <property type="entry name" value="TPH"/>
    <property type="match status" value="1"/>
</dbReference>
<evidence type="ECO:0000256" key="3">
    <source>
        <dbReference type="SAM" id="MobiDB-lite"/>
    </source>
</evidence>
<evidence type="ECO:0000313" key="6">
    <source>
        <dbReference type="Proteomes" id="UP000824540"/>
    </source>
</evidence>
<dbReference type="InterPro" id="IPR043597">
    <property type="entry name" value="TPH_dom"/>
</dbReference>